<evidence type="ECO:0000256" key="2">
    <source>
        <dbReference type="SAM" id="MobiDB-lite"/>
    </source>
</evidence>
<dbReference type="Gene3D" id="3.90.470.20">
    <property type="entry name" value="4'-phosphopantetheinyl transferase domain"/>
    <property type="match status" value="1"/>
</dbReference>
<dbReference type="EMBL" id="BOOI01000009">
    <property type="protein sequence ID" value="GIH82557.1"/>
    <property type="molecule type" value="Genomic_DNA"/>
</dbReference>
<organism evidence="3 4">
    <name type="scientific">Planobispora rosea</name>
    <dbReference type="NCBI Taxonomy" id="35762"/>
    <lineage>
        <taxon>Bacteria</taxon>
        <taxon>Bacillati</taxon>
        <taxon>Actinomycetota</taxon>
        <taxon>Actinomycetes</taxon>
        <taxon>Streptosporangiales</taxon>
        <taxon>Streptosporangiaceae</taxon>
        <taxon>Planobispora</taxon>
    </lineage>
</organism>
<dbReference type="GO" id="GO:0005829">
    <property type="term" value="C:cytosol"/>
    <property type="evidence" value="ECO:0007669"/>
    <property type="project" value="TreeGrafter"/>
</dbReference>
<dbReference type="Proteomes" id="UP000655044">
    <property type="component" value="Unassembled WGS sequence"/>
</dbReference>
<comment type="caution">
    <text evidence="3">The sequence shown here is derived from an EMBL/GenBank/DDBJ whole genome shotgun (WGS) entry which is preliminary data.</text>
</comment>
<dbReference type="SUPFAM" id="SSF56214">
    <property type="entry name" value="4'-phosphopantetheinyl transferase"/>
    <property type="match status" value="2"/>
</dbReference>
<feature type="region of interest" description="Disordered" evidence="2">
    <location>
        <begin position="195"/>
        <end position="222"/>
    </location>
</feature>
<evidence type="ECO:0008006" key="5">
    <source>
        <dbReference type="Google" id="ProtNLM"/>
    </source>
</evidence>
<dbReference type="PANTHER" id="PTHR12215:SF10">
    <property type="entry name" value="L-AMINOADIPATE-SEMIALDEHYDE DEHYDROGENASE-PHOSPHOPANTETHEINYL TRANSFERASE"/>
    <property type="match status" value="1"/>
</dbReference>
<proteinExistence type="predicted"/>
<protein>
    <recommendedName>
        <fullName evidence="5">Phosphopantetheinyl transferase</fullName>
    </recommendedName>
</protein>
<dbReference type="GO" id="GO:0019878">
    <property type="term" value="P:lysine biosynthetic process via aminoadipic acid"/>
    <property type="evidence" value="ECO:0007669"/>
    <property type="project" value="TreeGrafter"/>
</dbReference>
<dbReference type="RefSeq" id="WP_176728451.1">
    <property type="nucleotide sequence ID" value="NZ_BMQP01000002.1"/>
</dbReference>
<gene>
    <name evidence="3" type="ORF">Pro02_09650</name>
</gene>
<dbReference type="InterPro" id="IPR050559">
    <property type="entry name" value="P-Pant_transferase_sf"/>
</dbReference>
<accession>A0A8J3RYS6</accession>
<keyword evidence="1" id="KW-0808">Transferase</keyword>
<dbReference type="GO" id="GO:0008897">
    <property type="term" value="F:holo-[acyl-carrier-protein] synthase activity"/>
    <property type="evidence" value="ECO:0007669"/>
    <property type="project" value="InterPro"/>
</dbReference>
<dbReference type="PANTHER" id="PTHR12215">
    <property type="entry name" value="PHOSPHOPANTETHEINE TRANSFERASE"/>
    <property type="match status" value="1"/>
</dbReference>
<name>A0A8J3RYS6_PLARO</name>
<dbReference type="InterPro" id="IPR037143">
    <property type="entry name" value="4-PPantetheinyl_Trfase_dom_sf"/>
</dbReference>
<sequence>MHSSLVLAAPTDEVYSPAGMALLTEIERERAARFVRESDRRDFVAAHVLVRRCAARLTGVPEDRLTLLQVCEYHGPGHGRPYLAEIPRLGLSLSHSRGYVCAVAGPGRVGVDAERVPPGPLDESLAAQALAGAERALVRDNDALIRLWVRKEALVKRGELTLDSLRATDLSALPLGPEREPRALEWEGRHLLEWRTGPAAPGRPDGSSGADGASGVEGAGGAGASNVPDVMVCVISDHPVTLG</sequence>
<evidence type="ECO:0000313" key="3">
    <source>
        <dbReference type="EMBL" id="GIH82557.1"/>
    </source>
</evidence>
<evidence type="ECO:0000313" key="4">
    <source>
        <dbReference type="Proteomes" id="UP000655044"/>
    </source>
</evidence>
<keyword evidence="4" id="KW-1185">Reference proteome</keyword>
<dbReference type="AlphaFoldDB" id="A0A8J3RYS6"/>
<dbReference type="GO" id="GO:0000287">
    <property type="term" value="F:magnesium ion binding"/>
    <property type="evidence" value="ECO:0007669"/>
    <property type="project" value="InterPro"/>
</dbReference>
<reference evidence="3" key="1">
    <citation type="submission" date="2021-01" db="EMBL/GenBank/DDBJ databases">
        <title>Whole genome shotgun sequence of Planobispora rosea NBRC 15558.</title>
        <authorList>
            <person name="Komaki H."/>
            <person name="Tamura T."/>
        </authorList>
    </citation>
    <scope>NUCLEOTIDE SEQUENCE</scope>
    <source>
        <strain evidence="3">NBRC 15558</strain>
    </source>
</reference>
<evidence type="ECO:0000256" key="1">
    <source>
        <dbReference type="ARBA" id="ARBA00022679"/>
    </source>
</evidence>